<evidence type="ECO:0000259" key="1">
    <source>
        <dbReference type="Pfam" id="PF07883"/>
    </source>
</evidence>
<organism evidence="2 3">
    <name type="scientific">Thiohalocapsa marina</name>
    <dbReference type="NCBI Taxonomy" id="424902"/>
    <lineage>
        <taxon>Bacteria</taxon>
        <taxon>Pseudomonadati</taxon>
        <taxon>Pseudomonadota</taxon>
        <taxon>Gammaproteobacteria</taxon>
        <taxon>Chromatiales</taxon>
        <taxon>Chromatiaceae</taxon>
        <taxon>Thiohalocapsa</taxon>
    </lineage>
</organism>
<dbReference type="InterPro" id="IPR013096">
    <property type="entry name" value="Cupin_2"/>
</dbReference>
<comment type="caution">
    <text evidence="2">The sequence shown here is derived from an EMBL/GenBank/DDBJ whole genome shotgun (WGS) entry which is preliminary data.</text>
</comment>
<evidence type="ECO:0000313" key="2">
    <source>
        <dbReference type="EMBL" id="KAA6186055.1"/>
    </source>
</evidence>
<feature type="domain" description="Cupin type-2" evidence="1">
    <location>
        <begin position="55"/>
        <end position="110"/>
    </location>
</feature>
<reference evidence="2 3" key="1">
    <citation type="submission" date="2019-09" db="EMBL/GenBank/DDBJ databases">
        <title>Whole-genome sequence of the purple sulfur bacterium Thiohalocapsa marina DSM 19078.</title>
        <authorList>
            <person name="Kyndt J.A."/>
            <person name="Meyer T.E."/>
        </authorList>
    </citation>
    <scope>NUCLEOTIDE SEQUENCE [LARGE SCALE GENOMIC DNA]</scope>
    <source>
        <strain evidence="2 3">DSM 19078</strain>
    </source>
</reference>
<dbReference type="Pfam" id="PF07883">
    <property type="entry name" value="Cupin_2"/>
    <property type="match status" value="1"/>
</dbReference>
<dbReference type="InterPro" id="IPR014710">
    <property type="entry name" value="RmlC-like_jellyroll"/>
</dbReference>
<evidence type="ECO:0000313" key="3">
    <source>
        <dbReference type="Proteomes" id="UP000322981"/>
    </source>
</evidence>
<dbReference type="CDD" id="cd06981">
    <property type="entry name" value="cupin_reut_a1446"/>
    <property type="match status" value="1"/>
</dbReference>
<dbReference type="AlphaFoldDB" id="A0A5M8FS28"/>
<dbReference type="Gene3D" id="2.60.120.10">
    <property type="entry name" value="Jelly Rolls"/>
    <property type="match status" value="1"/>
</dbReference>
<accession>A0A5M8FS28</accession>
<dbReference type="OrthoDB" id="9798585at2"/>
<proteinExistence type="predicted"/>
<gene>
    <name evidence="2" type="ORF">F2Q65_06740</name>
</gene>
<keyword evidence="3" id="KW-1185">Reference proteome</keyword>
<dbReference type="Proteomes" id="UP000322981">
    <property type="component" value="Unassembled WGS sequence"/>
</dbReference>
<dbReference type="InterPro" id="IPR011051">
    <property type="entry name" value="RmlC_Cupin_sf"/>
</dbReference>
<dbReference type="SUPFAM" id="SSF51182">
    <property type="entry name" value="RmlC-like cupins"/>
    <property type="match status" value="1"/>
</dbReference>
<dbReference type="EMBL" id="VWXX01000006">
    <property type="protein sequence ID" value="KAA6186055.1"/>
    <property type="molecule type" value="Genomic_DNA"/>
</dbReference>
<protein>
    <submittedName>
        <fullName evidence="2">Cupin domain-containing protein</fullName>
    </submittedName>
</protein>
<name>A0A5M8FS28_9GAMM</name>
<sequence>MDRPPPATARRGVANLFEALPSPETGECFDQLLHCRNLRVERIVSSAQPEPTWYDQTQDEWVLLLCGHATLQVGDERLELGAGDYTFLPAHTRHRVIATSAQPPCVWLAIHLDPAD</sequence>